<dbReference type="RefSeq" id="WP_231438978.1">
    <property type="nucleotide sequence ID" value="NZ_JAJOMB010000002.1"/>
</dbReference>
<comment type="caution">
    <text evidence="2">The sequence shown here is derived from an EMBL/GenBank/DDBJ whole genome shotgun (WGS) entry which is preliminary data.</text>
</comment>
<dbReference type="AlphaFoldDB" id="A0A9X1NA11"/>
<keyword evidence="3" id="KW-1185">Reference proteome</keyword>
<protein>
    <submittedName>
        <fullName evidence="2">Uncharacterized protein</fullName>
    </submittedName>
</protein>
<reference evidence="2" key="1">
    <citation type="submission" date="2021-11" db="EMBL/GenBank/DDBJ databases">
        <title>Streptomyces corallinus and Kineosporia corallina sp. nov., two new coral-derived marine actinobacteria.</title>
        <authorList>
            <person name="Buangrab K."/>
            <person name="Sutthacheep M."/>
            <person name="Yeemin T."/>
            <person name="Harunari E."/>
            <person name="Igarashi Y."/>
            <person name="Sripreechasak P."/>
            <person name="Kanchanasin P."/>
            <person name="Tanasupawat S."/>
            <person name="Phongsopitanun W."/>
        </authorList>
    </citation>
    <scope>NUCLEOTIDE SEQUENCE</scope>
    <source>
        <strain evidence="2">JCM 31032</strain>
    </source>
</reference>
<feature type="transmembrane region" description="Helical" evidence="1">
    <location>
        <begin position="186"/>
        <end position="207"/>
    </location>
</feature>
<feature type="transmembrane region" description="Helical" evidence="1">
    <location>
        <begin position="124"/>
        <end position="141"/>
    </location>
</feature>
<organism evidence="2 3">
    <name type="scientific">Kineosporia babensis</name>
    <dbReference type="NCBI Taxonomy" id="499548"/>
    <lineage>
        <taxon>Bacteria</taxon>
        <taxon>Bacillati</taxon>
        <taxon>Actinomycetota</taxon>
        <taxon>Actinomycetes</taxon>
        <taxon>Kineosporiales</taxon>
        <taxon>Kineosporiaceae</taxon>
        <taxon>Kineosporia</taxon>
    </lineage>
</organism>
<evidence type="ECO:0000256" key="1">
    <source>
        <dbReference type="SAM" id="Phobius"/>
    </source>
</evidence>
<evidence type="ECO:0000313" key="3">
    <source>
        <dbReference type="Proteomes" id="UP001138997"/>
    </source>
</evidence>
<accession>A0A9X1NA11</accession>
<name>A0A9X1NA11_9ACTN</name>
<sequence>MQTLQTSSRVGDYVEAVRAELDDLPAETIGELTDGLAADLTESIAPQEVPALRFGPPKTYAAELREAAGLPGRGRLRLPNGRTWTFLRGLSRAFDTVREDVRGQFGAALAGQRWWPVLRDLARAVRPAWWAFRAFLAYWYISQLGSQPNHEPLGRDLGLPHSPLTWLAMLGLLLVSVELGRRRQPAVVGALVLMLNLWLITLVLLVLPPELYWAW</sequence>
<proteinExistence type="predicted"/>
<keyword evidence="1" id="KW-1133">Transmembrane helix</keyword>
<keyword evidence="1" id="KW-0812">Transmembrane</keyword>
<evidence type="ECO:0000313" key="2">
    <source>
        <dbReference type="EMBL" id="MCD5310049.1"/>
    </source>
</evidence>
<feature type="transmembrane region" description="Helical" evidence="1">
    <location>
        <begin position="161"/>
        <end position="179"/>
    </location>
</feature>
<gene>
    <name evidence="2" type="ORF">LR394_04025</name>
</gene>
<keyword evidence="1" id="KW-0472">Membrane</keyword>
<dbReference type="EMBL" id="JAJOMB010000002">
    <property type="protein sequence ID" value="MCD5310049.1"/>
    <property type="molecule type" value="Genomic_DNA"/>
</dbReference>
<dbReference type="Proteomes" id="UP001138997">
    <property type="component" value="Unassembled WGS sequence"/>
</dbReference>